<dbReference type="PROSITE" id="PS00658">
    <property type="entry name" value="FORK_HEAD_2"/>
    <property type="match status" value="1"/>
</dbReference>
<evidence type="ECO:0000256" key="3">
    <source>
        <dbReference type="PROSITE-ProRule" id="PRU00984"/>
    </source>
</evidence>
<dbReference type="SUPFAM" id="SSF46785">
    <property type="entry name" value="Winged helix' DNA-binding domain"/>
    <property type="match status" value="1"/>
</dbReference>
<keyword evidence="1 2" id="KW-0238">DNA-binding</keyword>
<dbReference type="GO" id="GO:0016477">
    <property type="term" value="P:cell migration"/>
    <property type="evidence" value="ECO:0007669"/>
    <property type="project" value="TreeGrafter"/>
</dbReference>
<dbReference type="GO" id="GO:0007264">
    <property type="term" value="P:small GTPase-mediated signal transduction"/>
    <property type="evidence" value="ECO:0007669"/>
    <property type="project" value="InterPro"/>
</dbReference>
<dbReference type="SMART" id="SM00339">
    <property type="entry name" value="FH"/>
    <property type="match status" value="1"/>
</dbReference>
<evidence type="ECO:0000313" key="8">
    <source>
        <dbReference type="Proteomes" id="UP000437017"/>
    </source>
</evidence>
<dbReference type="GO" id="GO:0005737">
    <property type="term" value="C:cytoplasm"/>
    <property type="evidence" value="ECO:0007669"/>
    <property type="project" value="TreeGrafter"/>
</dbReference>
<evidence type="ECO:0000256" key="1">
    <source>
        <dbReference type="ARBA" id="ARBA00023125"/>
    </source>
</evidence>
<dbReference type="InterPro" id="IPR036390">
    <property type="entry name" value="WH_DNA-bd_sf"/>
</dbReference>
<dbReference type="GO" id="GO:0003700">
    <property type="term" value="F:DNA-binding transcription factor activity"/>
    <property type="evidence" value="ECO:0007669"/>
    <property type="project" value="InterPro"/>
</dbReference>
<dbReference type="GO" id="GO:0043565">
    <property type="term" value="F:sequence-specific DNA binding"/>
    <property type="evidence" value="ECO:0007669"/>
    <property type="project" value="InterPro"/>
</dbReference>
<dbReference type="InterPro" id="IPR043162">
    <property type="entry name" value="DOCK_C_lobe_C"/>
</dbReference>
<dbReference type="EMBL" id="SGJD01001843">
    <property type="protein sequence ID" value="KAB0398010.1"/>
    <property type="molecule type" value="Genomic_DNA"/>
</dbReference>
<dbReference type="Gene3D" id="1.10.10.10">
    <property type="entry name" value="Winged helix-like DNA-binding domain superfamily/Winged helix DNA-binding domain"/>
    <property type="match status" value="1"/>
</dbReference>
<dbReference type="InterPro" id="IPR046773">
    <property type="entry name" value="DOCKER_Lobe_C"/>
</dbReference>
<feature type="domain" description="DOCKER" evidence="6">
    <location>
        <begin position="1"/>
        <end position="161"/>
    </location>
</feature>
<dbReference type="FunFam" id="1.20.58.740:FF:000004">
    <property type="entry name" value="Dedicator of cytokinesis protein 1"/>
    <property type="match status" value="1"/>
</dbReference>
<evidence type="ECO:0000313" key="7">
    <source>
        <dbReference type="EMBL" id="KAB0398010.1"/>
    </source>
</evidence>
<comment type="subcellular location">
    <subcellularLocation>
        <location evidence="2">Nucleus</location>
    </subcellularLocation>
</comment>
<dbReference type="GO" id="GO:0007520">
    <property type="term" value="P:myoblast fusion"/>
    <property type="evidence" value="ECO:0007669"/>
    <property type="project" value="TreeGrafter"/>
</dbReference>
<dbReference type="GO" id="GO:0005886">
    <property type="term" value="C:plasma membrane"/>
    <property type="evidence" value="ECO:0007669"/>
    <property type="project" value="TreeGrafter"/>
</dbReference>
<dbReference type="PRINTS" id="PR00053">
    <property type="entry name" value="FORKHEAD"/>
</dbReference>
<feature type="region of interest" description="Disordered" evidence="4">
    <location>
        <begin position="291"/>
        <end position="394"/>
    </location>
</feature>
<dbReference type="GO" id="GO:0005634">
    <property type="term" value="C:nucleus"/>
    <property type="evidence" value="ECO:0007669"/>
    <property type="project" value="UniProtKB-SubCell"/>
</dbReference>
<proteinExistence type="inferred from homology"/>
<dbReference type="Gene3D" id="1.20.58.740">
    <property type="match status" value="1"/>
</dbReference>
<dbReference type="AlphaFoldDB" id="A0A643CCV7"/>
<keyword evidence="8" id="KW-1185">Reference proteome</keyword>
<dbReference type="InterPro" id="IPR001766">
    <property type="entry name" value="Fork_head_dom"/>
</dbReference>
<dbReference type="InterPro" id="IPR026791">
    <property type="entry name" value="DOCK"/>
</dbReference>
<dbReference type="InterPro" id="IPR027357">
    <property type="entry name" value="DOCKER_dom"/>
</dbReference>
<dbReference type="OrthoDB" id="5402974at2759"/>
<protein>
    <submittedName>
        <fullName evidence="7">Uncharacterized protein</fullName>
    </submittedName>
</protein>
<dbReference type="PROSITE" id="PS50039">
    <property type="entry name" value="FORK_HEAD_3"/>
    <property type="match status" value="1"/>
</dbReference>
<name>A0A643CCV7_BALPH</name>
<comment type="similarity">
    <text evidence="3">Belongs to the DOCK family.</text>
</comment>
<evidence type="ECO:0000259" key="5">
    <source>
        <dbReference type="PROSITE" id="PS50039"/>
    </source>
</evidence>
<dbReference type="GO" id="GO:0005085">
    <property type="term" value="F:guanyl-nucleotide exchange factor activity"/>
    <property type="evidence" value="ECO:0007669"/>
    <property type="project" value="InterPro"/>
</dbReference>
<dbReference type="Pfam" id="PF20421">
    <property type="entry name" value="DHR-2_Lobe_C"/>
    <property type="match status" value="1"/>
</dbReference>
<keyword evidence="2" id="KW-0539">Nucleus</keyword>
<reference evidence="7 8" key="1">
    <citation type="journal article" date="2019" name="PLoS ONE">
        <title>Genomic analyses reveal an absence of contemporary introgressive admixture between fin whales and blue whales, despite known hybrids.</title>
        <authorList>
            <person name="Westbury M.V."/>
            <person name="Petersen B."/>
            <person name="Lorenzen E.D."/>
        </authorList>
    </citation>
    <scope>NUCLEOTIDE SEQUENCE [LARGE SCALE GENOMIC DNA]</scope>
    <source>
        <strain evidence="7">FinWhale-01</strain>
    </source>
</reference>
<dbReference type="InterPro" id="IPR030456">
    <property type="entry name" value="TF_fork_head_CS_2"/>
</dbReference>
<evidence type="ECO:0000256" key="2">
    <source>
        <dbReference type="PROSITE-ProRule" id="PRU00089"/>
    </source>
</evidence>
<evidence type="ECO:0000256" key="4">
    <source>
        <dbReference type="SAM" id="MobiDB-lite"/>
    </source>
</evidence>
<feature type="domain" description="Fork-head" evidence="5">
    <location>
        <begin position="231"/>
        <end position="300"/>
    </location>
</feature>
<organism evidence="7 8">
    <name type="scientific">Balaenoptera physalus</name>
    <name type="common">Fin whale</name>
    <name type="synonym">Balaena physalus</name>
    <dbReference type="NCBI Taxonomy" id="9770"/>
    <lineage>
        <taxon>Eukaryota</taxon>
        <taxon>Metazoa</taxon>
        <taxon>Chordata</taxon>
        <taxon>Craniata</taxon>
        <taxon>Vertebrata</taxon>
        <taxon>Euteleostomi</taxon>
        <taxon>Mammalia</taxon>
        <taxon>Eutheria</taxon>
        <taxon>Laurasiatheria</taxon>
        <taxon>Artiodactyla</taxon>
        <taxon>Whippomorpha</taxon>
        <taxon>Cetacea</taxon>
        <taxon>Mysticeti</taxon>
        <taxon>Balaenopteridae</taxon>
        <taxon>Balaenoptera</taxon>
    </lineage>
</organism>
<gene>
    <name evidence="7" type="ORF">E2I00_016525</name>
</gene>
<feature type="DNA-binding region" description="Fork-head" evidence="2">
    <location>
        <begin position="231"/>
        <end position="300"/>
    </location>
</feature>
<dbReference type="GO" id="GO:0031267">
    <property type="term" value="F:small GTPase binding"/>
    <property type="evidence" value="ECO:0007669"/>
    <property type="project" value="TreeGrafter"/>
</dbReference>
<sequence>MWIERTSFVTAYKLPGILRWFEVTHMSQTTISPLENAIETMSMANEKILMMINQYQSDESLPINPLSMLLNGIVDPAVMGGFAKYEKAFFTEEYTRDHPEDQDKLSRLKDLIAWQIPFLGAGIKIHEKRVSENLRPFHDRMEECFKNLKVKVEKDFDLELAPPKTPKVEQEEPIFPGSTLPEVKLRRSKKRSKRSSVVFADEKPTADLKRLAGKPAEEGKQTSDLLSADLQIYQYVADNFPFYNKSKAGWQNSIRHNLSLNDCFKKVPRDEDDPGKGNYWTLDPNCEKMFDNGNFRRKRKRKSDVSSSTGSLALEKTEPSLLAGSPKTAEAQDILDGASPGTTSSPEKQPSPPPPGTPCLNSFLSTMSAYVSGSSPMGRPVATPGLSPEPADKVGQNLLNFNSYTPLTNISGHAGGGEWASPAPSNALGYGGSVLSQFSPHFYNSVNTNSVLYPREGTEV</sequence>
<evidence type="ECO:0000259" key="6">
    <source>
        <dbReference type="PROSITE" id="PS51651"/>
    </source>
</evidence>
<dbReference type="Pfam" id="PF00250">
    <property type="entry name" value="Forkhead"/>
    <property type="match status" value="1"/>
</dbReference>
<dbReference type="PANTHER" id="PTHR45653:SF6">
    <property type="entry name" value="DEDICATOR OF CYTOKINESIS PROTEIN 2"/>
    <property type="match status" value="1"/>
</dbReference>
<comment type="caution">
    <text evidence="7">The sequence shown here is derived from an EMBL/GenBank/DDBJ whole genome shotgun (WGS) entry which is preliminary data.</text>
</comment>
<feature type="compositionally biased region" description="Polar residues" evidence="4">
    <location>
        <begin position="359"/>
        <end position="375"/>
    </location>
</feature>
<accession>A0A643CCV7</accession>
<dbReference type="PANTHER" id="PTHR45653">
    <property type="entry name" value="DEDICATOR OF CYTOKINESIS"/>
    <property type="match status" value="1"/>
</dbReference>
<dbReference type="Proteomes" id="UP000437017">
    <property type="component" value="Unassembled WGS sequence"/>
</dbReference>
<dbReference type="InterPro" id="IPR036388">
    <property type="entry name" value="WH-like_DNA-bd_sf"/>
</dbReference>
<dbReference type="PROSITE" id="PS51651">
    <property type="entry name" value="DOCKER"/>
    <property type="match status" value="1"/>
</dbReference>